<proteinExistence type="predicted"/>
<sequence length="752" mass="80804">MSRKAIIICAAVAAVLFGVVAAAVAVLYSGKNAGARLGEKYELMAAVPVDAVAVMRFDSVDDMTSLLTDASSLMSPFVRAYAGSPFVDFLSGLHEMSEQGTLPRKSSPAVVSYHYDGELVPLAVFDAGKASEDVPAGASALLGAAEAAGLSSCYIDCSGILDSDAGLYGKGLVAVSPSEDLIESSRRHLSRKLSVIDSRGFADAASEAEGGNLILLSCGEADKLTEEILVPKYRKYNDFLSDVSEWLAFTICSAEGGHLALKAGGTCQDGGDDFLSVLEAMPGAVSSVSSMVPSYAVSVVSVPFQDAGAYLSEYDRFRDSRSSSSIFPVRDTLGKYAGIGPEKWCRALAVKEAAAVSFHVGQNLESAVLLKVGNPDVSVIFRGTDVTTLDNYVPQVHRYAYKGFAASLFGPLFRLEDESAFTYINGWIVSGSRAAVKEYVSGRALENTLGRYMADAGLPDRLSVKGRCLVAYFSPVESRLEKIFSPAFASAMESAADGFSYMPLVFSVGKTRSSMDLLADLDRVVVTKSKAPAFERDTVIDVPDGPFRVKNSGTGRMNLFYQQDNMYLCLQEEDGRGIWGVPFSSPICGRAGTIDYFANGKLQILFASGSKLYLIDRLGRYVNPFPVDLGKKIVLGPDIYDFNGTRRYNVMVLHDDNTVAMYNLKGNMPPEWKGITAGETIKGLPEPLKVAGKTYWVVRTSVQTLIFPFYGGEPYTAGTGDKMIRTDSKVIPAEGNSVTVTCYDGKERIVDL</sequence>
<accession>A0A940DNY4</accession>
<evidence type="ECO:0000313" key="2">
    <source>
        <dbReference type="Proteomes" id="UP000771749"/>
    </source>
</evidence>
<comment type="caution">
    <text evidence="1">The sequence shown here is derived from an EMBL/GenBank/DDBJ whole genome shotgun (WGS) entry which is preliminary data.</text>
</comment>
<organism evidence="1 2">
    <name type="scientific">Candidatus Cryptobacteroides gallistercoris</name>
    <dbReference type="NCBI Taxonomy" id="2840765"/>
    <lineage>
        <taxon>Bacteria</taxon>
        <taxon>Pseudomonadati</taxon>
        <taxon>Bacteroidota</taxon>
        <taxon>Bacteroidia</taxon>
        <taxon>Bacteroidales</taxon>
        <taxon>Candidatus Cryptobacteroides</taxon>
    </lineage>
</organism>
<protein>
    <submittedName>
        <fullName evidence="1">Uncharacterized protein</fullName>
    </submittedName>
</protein>
<dbReference type="EMBL" id="JADIMJ010000095">
    <property type="protein sequence ID" value="MBO8454324.1"/>
    <property type="molecule type" value="Genomic_DNA"/>
</dbReference>
<dbReference type="AlphaFoldDB" id="A0A940DNY4"/>
<dbReference type="Proteomes" id="UP000771749">
    <property type="component" value="Unassembled WGS sequence"/>
</dbReference>
<name>A0A940DNY4_9BACT</name>
<gene>
    <name evidence="1" type="ORF">IAC07_06350</name>
</gene>
<evidence type="ECO:0000313" key="1">
    <source>
        <dbReference type="EMBL" id="MBO8454324.1"/>
    </source>
</evidence>
<reference evidence="1" key="1">
    <citation type="submission" date="2020-10" db="EMBL/GenBank/DDBJ databases">
        <authorList>
            <person name="Gilroy R."/>
        </authorList>
    </citation>
    <scope>NUCLEOTIDE SEQUENCE</scope>
    <source>
        <strain evidence="1">F1-3629</strain>
    </source>
</reference>
<reference evidence="1" key="2">
    <citation type="journal article" date="2021" name="PeerJ">
        <title>Extensive microbial diversity within the chicken gut microbiome revealed by metagenomics and culture.</title>
        <authorList>
            <person name="Gilroy R."/>
            <person name="Ravi A."/>
            <person name="Getino M."/>
            <person name="Pursley I."/>
            <person name="Horton D.L."/>
            <person name="Alikhan N.F."/>
            <person name="Baker D."/>
            <person name="Gharbi K."/>
            <person name="Hall N."/>
            <person name="Watson M."/>
            <person name="Adriaenssens E.M."/>
            <person name="Foster-Nyarko E."/>
            <person name="Jarju S."/>
            <person name="Secka A."/>
            <person name="Antonio M."/>
            <person name="Oren A."/>
            <person name="Chaudhuri R.R."/>
            <person name="La Ragione R."/>
            <person name="Hildebrand F."/>
            <person name="Pallen M.J."/>
        </authorList>
    </citation>
    <scope>NUCLEOTIDE SEQUENCE</scope>
    <source>
        <strain evidence="1">F1-3629</strain>
    </source>
</reference>